<protein>
    <submittedName>
        <fullName evidence="5">Nad dependent epimerase</fullName>
    </submittedName>
</protein>
<keyword evidence="6" id="KW-1185">Reference proteome</keyword>
<dbReference type="PANTHER" id="PTHR42748">
    <property type="entry name" value="NITROGEN METABOLITE REPRESSION PROTEIN NMRA FAMILY MEMBER"/>
    <property type="match status" value="1"/>
</dbReference>
<evidence type="ECO:0000313" key="6">
    <source>
        <dbReference type="Proteomes" id="UP000567885"/>
    </source>
</evidence>
<sequence length="308" mass="34081">MDTPTVFVSGATGCQGGAVARYLRSNKVPVQALVRNPTSEKAKALESIGVKLVPGDYDNKEALKEAMEGCTALFLVLMPDFTDLTAERRWATNIFDIGKAAGVKHAVFSSGFGAGDPDQLTALEPGSFLNTIMHNKHAIENLTRNAGFEYWTILRPGNFMANYLEPFVRMYPGLVEKGVWTTALLSTTVLPMTDTITIGKFGAKALLNPESFHGKEITYADEWLEVETILQKLSQAVGRELRAEYLSQEEINEQKGTNPFISGQLVMREMAKFATKEGVEAWGISLSTFDAFLNREKEAIRETYHRVN</sequence>
<dbReference type="OrthoDB" id="419598at2759"/>
<dbReference type="EMBL" id="JAAGWQ010000326">
    <property type="protein sequence ID" value="KAF5656699.1"/>
    <property type="molecule type" value="Genomic_DNA"/>
</dbReference>
<dbReference type="GO" id="GO:0016491">
    <property type="term" value="F:oxidoreductase activity"/>
    <property type="evidence" value="ECO:0007669"/>
    <property type="project" value="UniProtKB-KW"/>
</dbReference>
<gene>
    <name evidence="5" type="ORF">FHETE_10857</name>
</gene>
<keyword evidence="3" id="KW-0560">Oxidoreductase</keyword>
<dbReference type="PANTHER" id="PTHR42748:SF30">
    <property type="entry name" value="NMRA-LIKE DOMAIN-CONTAINING PROTEIN"/>
    <property type="match status" value="1"/>
</dbReference>
<feature type="domain" description="NmrA-like" evidence="4">
    <location>
        <begin position="4"/>
        <end position="274"/>
    </location>
</feature>
<name>A0A8H5STM9_FUSHE</name>
<organism evidence="5 6">
    <name type="scientific">Fusarium heterosporum</name>
    <dbReference type="NCBI Taxonomy" id="42747"/>
    <lineage>
        <taxon>Eukaryota</taxon>
        <taxon>Fungi</taxon>
        <taxon>Dikarya</taxon>
        <taxon>Ascomycota</taxon>
        <taxon>Pezizomycotina</taxon>
        <taxon>Sordariomycetes</taxon>
        <taxon>Hypocreomycetidae</taxon>
        <taxon>Hypocreales</taxon>
        <taxon>Nectriaceae</taxon>
        <taxon>Fusarium</taxon>
        <taxon>Fusarium heterosporum species complex</taxon>
    </lineage>
</organism>
<evidence type="ECO:0000256" key="2">
    <source>
        <dbReference type="ARBA" id="ARBA00022857"/>
    </source>
</evidence>
<dbReference type="CDD" id="cd05251">
    <property type="entry name" value="NmrA_like_SDR_a"/>
    <property type="match status" value="1"/>
</dbReference>
<accession>A0A8H5STM9</accession>
<proteinExistence type="inferred from homology"/>
<dbReference type="SUPFAM" id="SSF51735">
    <property type="entry name" value="NAD(P)-binding Rossmann-fold domains"/>
    <property type="match status" value="1"/>
</dbReference>
<comment type="similarity">
    <text evidence="1">Belongs to the NmrA-type oxidoreductase family.</text>
</comment>
<dbReference type="InterPro" id="IPR051164">
    <property type="entry name" value="NmrA-like_oxidored"/>
</dbReference>
<reference evidence="5 6" key="1">
    <citation type="submission" date="2020-05" db="EMBL/GenBank/DDBJ databases">
        <title>Identification and distribution of gene clusters putatively required for synthesis of sphingolipid metabolism inhibitors in phylogenetically diverse species of the filamentous fungus Fusarium.</title>
        <authorList>
            <person name="Kim H.-S."/>
            <person name="Busman M."/>
            <person name="Brown D.W."/>
            <person name="Divon H."/>
            <person name="Uhlig S."/>
            <person name="Proctor R.H."/>
        </authorList>
    </citation>
    <scope>NUCLEOTIDE SEQUENCE [LARGE SCALE GENOMIC DNA]</scope>
    <source>
        <strain evidence="5 6">NRRL 20693</strain>
    </source>
</reference>
<dbReference type="Gene3D" id="3.90.25.10">
    <property type="entry name" value="UDP-galactose 4-epimerase, domain 1"/>
    <property type="match status" value="1"/>
</dbReference>
<dbReference type="AlphaFoldDB" id="A0A8H5STM9"/>
<dbReference type="GO" id="GO:0005634">
    <property type="term" value="C:nucleus"/>
    <property type="evidence" value="ECO:0007669"/>
    <property type="project" value="TreeGrafter"/>
</dbReference>
<comment type="caution">
    <text evidence="5">The sequence shown here is derived from an EMBL/GenBank/DDBJ whole genome shotgun (WGS) entry which is preliminary data.</text>
</comment>
<evidence type="ECO:0000313" key="5">
    <source>
        <dbReference type="EMBL" id="KAF5656699.1"/>
    </source>
</evidence>
<evidence type="ECO:0000256" key="3">
    <source>
        <dbReference type="ARBA" id="ARBA00023002"/>
    </source>
</evidence>
<dbReference type="InterPro" id="IPR008030">
    <property type="entry name" value="NmrA-like"/>
</dbReference>
<evidence type="ECO:0000256" key="1">
    <source>
        <dbReference type="ARBA" id="ARBA00006328"/>
    </source>
</evidence>
<dbReference type="Proteomes" id="UP000567885">
    <property type="component" value="Unassembled WGS sequence"/>
</dbReference>
<dbReference type="Pfam" id="PF05368">
    <property type="entry name" value="NmrA"/>
    <property type="match status" value="1"/>
</dbReference>
<evidence type="ECO:0000259" key="4">
    <source>
        <dbReference type="Pfam" id="PF05368"/>
    </source>
</evidence>
<keyword evidence="2" id="KW-0521">NADP</keyword>
<dbReference type="InterPro" id="IPR036291">
    <property type="entry name" value="NAD(P)-bd_dom_sf"/>
</dbReference>
<dbReference type="Gene3D" id="3.40.50.720">
    <property type="entry name" value="NAD(P)-binding Rossmann-like Domain"/>
    <property type="match status" value="1"/>
</dbReference>